<evidence type="ECO:0000313" key="3">
    <source>
        <dbReference type="Proteomes" id="UP000287701"/>
    </source>
</evidence>
<evidence type="ECO:0000313" key="2">
    <source>
        <dbReference type="EMBL" id="QAR30145.1"/>
    </source>
</evidence>
<dbReference type="CDD" id="cd00063">
    <property type="entry name" value="FN3"/>
    <property type="match status" value="1"/>
</dbReference>
<dbReference type="AlphaFoldDB" id="A0A410JPT5"/>
<reference evidence="2 3" key="1">
    <citation type="submission" date="2019-01" db="EMBL/GenBank/DDBJ databases">
        <title>Whole Genome of Ornithobacterium rhinotracheale FARPER-174b.</title>
        <authorList>
            <person name="Tataje-Lavanda L.A."/>
            <person name="Montalvan A."/>
            <person name="Montesinos R."/>
            <person name="Zimic M."/>
            <person name="Fernandez-Sanchez M."/>
            <person name="Fernandez-Diaz M."/>
        </authorList>
    </citation>
    <scope>NUCLEOTIDE SEQUENCE [LARGE SCALE GENOMIC DNA]</scope>
    <source>
        <strain evidence="2 3">FARPER-174b</strain>
    </source>
</reference>
<feature type="domain" description="Fibronectin type-III" evidence="1">
    <location>
        <begin position="34"/>
        <end position="136"/>
    </location>
</feature>
<sequence length="569" mass="64889">MKKLKFLTLSLLALSLIISCRDDDNGKEEKDDAAPSSAVLLYPSEGTQRVSDVPTFEWKPSESANNEDITYELYVSKDPSFAPENTARAIDIHTNRFTFQNYTLTRGAQYYWKIVAYGKNKVKSESKVFSFTTKDVDLKIKLLSPVNGTLLENHSADLSWSVQREEGYTDEVTYAVFIRNGSKEFSSPNVKNLTQTERSIGGLSGNGNYYWAIQAIDASGEVVAQSETFYFKTKNIPPTAAYLEPTVKQTQSDDNILNAELKWQKSEDDDKILTEDGLRKERITYDLYLSKNSNFSEENIIAADLTSLTFVATNLEFDTDYFAKVVSKDENGGATSSNVIEFRTRKETKTGTLDIKEGTWSDPKDGKVYKTVTINGKTWLAENYAYVPYVDQSSSDKIKLCSVYGLENPATKEEIVSHPNYRKYGVLYTSDVIEDLNLDGWHVATDEEWKELEKLSGMQESEVNAQGYKYRGKTMHKFVNENERFDSFKATKPTNEIPLNIVYGGYFRSNFRGNVYTGENNFTYIWTSTKDKTYNLQGNFYRAFAYNRFAVERDVKGGKYKMYIRLVKD</sequence>
<gene>
    <name evidence="2" type="ORF">EQP59_01600</name>
</gene>
<dbReference type="InterPro" id="IPR003961">
    <property type="entry name" value="FN3_dom"/>
</dbReference>
<dbReference type="Proteomes" id="UP000287701">
    <property type="component" value="Chromosome"/>
</dbReference>
<dbReference type="InterPro" id="IPR011871">
    <property type="entry name" value="Fib_succ_major"/>
</dbReference>
<proteinExistence type="predicted"/>
<dbReference type="Gene3D" id="2.60.40.10">
    <property type="entry name" value="Immunoglobulins"/>
    <property type="match status" value="3"/>
</dbReference>
<accession>A0A410JPT5</accession>
<dbReference type="Pfam" id="PF09603">
    <property type="entry name" value="Fib_succ_major"/>
    <property type="match status" value="1"/>
</dbReference>
<name>A0A410JPT5_ORNRH</name>
<feature type="domain" description="Fibronectin type-III" evidence="1">
    <location>
        <begin position="142"/>
        <end position="236"/>
    </location>
</feature>
<dbReference type="InterPro" id="IPR036116">
    <property type="entry name" value="FN3_sf"/>
</dbReference>
<organism evidence="2 3">
    <name type="scientific">Ornithobacterium rhinotracheale</name>
    <dbReference type="NCBI Taxonomy" id="28251"/>
    <lineage>
        <taxon>Bacteria</taxon>
        <taxon>Pseudomonadati</taxon>
        <taxon>Bacteroidota</taxon>
        <taxon>Flavobacteriia</taxon>
        <taxon>Flavobacteriales</taxon>
        <taxon>Weeksellaceae</taxon>
        <taxon>Ornithobacterium</taxon>
    </lineage>
</organism>
<protein>
    <recommendedName>
        <fullName evidence="1">Fibronectin type-III domain-containing protein</fullName>
    </recommendedName>
</protein>
<dbReference type="PROSITE" id="PS51257">
    <property type="entry name" value="PROKAR_LIPOPROTEIN"/>
    <property type="match status" value="1"/>
</dbReference>
<dbReference type="OrthoDB" id="9805760at2"/>
<dbReference type="InterPro" id="IPR013783">
    <property type="entry name" value="Ig-like_fold"/>
</dbReference>
<dbReference type="PROSITE" id="PS50853">
    <property type="entry name" value="FN3"/>
    <property type="match status" value="2"/>
</dbReference>
<evidence type="ECO:0000259" key="1">
    <source>
        <dbReference type="PROSITE" id="PS50853"/>
    </source>
</evidence>
<dbReference type="RefSeq" id="WP_128500652.1">
    <property type="nucleotide sequence ID" value="NZ_CP035107.1"/>
</dbReference>
<dbReference type="NCBIfam" id="TIGR02145">
    <property type="entry name" value="Fib_succ_major"/>
    <property type="match status" value="1"/>
</dbReference>
<dbReference type="EMBL" id="CP035107">
    <property type="protein sequence ID" value="QAR30145.1"/>
    <property type="molecule type" value="Genomic_DNA"/>
</dbReference>
<dbReference type="SUPFAM" id="SSF49265">
    <property type="entry name" value="Fibronectin type III"/>
    <property type="match status" value="2"/>
</dbReference>